<proteinExistence type="predicted"/>
<comment type="caution">
    <text evidence="1">The sequence shown here is derived from an EMBL/GenBank/DDBJ whole genome shotgun (WGS) entry which is preliminary data.</text>
</comment>
<protein>
    <submittedName>
        <fullName evidence="1">Uncharacterized protein</fullName>
    </submittedName>
</protein>
<name>A0A5B7DWS0_PORTR</name>
<sequence length="167" mass="18970">MRHGTTTSRLGWAGRRLLFGNCKMDQRQYCTSVKDEFSFRDVSRPLIGSAKGKKWIYKKKKKKKKRPTWVLVLCRKEKRQPKLGSKCLYTILTLKACSIAGNGLTSASLASEPVVDDIPHQGHGRCDIRVSQLTFLSVPRHPYIDQHKGRMNSWMNCAPTAPHPGFD</sequence>
<gene>
    <name evidence="1" type="ORF">E2C01_018646</name>
</gene>
<accession>A0A5B7DWS0</accession>
<organism evidence="1 2">
    <name type="scientific">Portunus trituberculatus</name>
    <name type="common">Swimming crab</name>
    <name type="synonym">Neptunus trituberculatus</name>
    <dbReference type="NCBI Taxonomy" id="210409"/>
    <lineage>
        <taxon>Eukaryota</taxon>
        <taxon>Metazoa</taxon>
        <taxon>Ecdysozoa</taxon>
        <taxon>Arthropoda</taxon>
        <taxon>Crustacea</taxon>
        <taxon>Multicrustacea</taxon>
        <taxon>Malacostraca</taxon>
        <taxon>Eumalacostraca</taxon>
        <taxon>Eucarida</taxon>
        <taxon>Decapoda</taxon>
        <taxon>Pleocyemata</taxon>
        <taxon>Brachyura</taxon>
        <taxon>Eubrachyura</taxon>
        <taxon>Portunoidea</taxon>
        <taxon>Portunidae</taxon>
        <taxon>Portuninae</taxon>
        <taxon>Portunus</taxon>
    </lineage>
</organism>
<keyword evidence="2" id="KW-1185">Reference proteome</keyword>
<reference evidence="1 2" key="1">
    <citation type="submission" date="2019-05" db="EMBL/GenBank/DDBJ databases">
        <title>Another draft genome of Portunus trituberculatus and its Hox gene families provides insights of decapod evolution.</title>
        <authorList>
            <person name="Jeong J.-H."/>
            <person name="Song I."/>
            <person name="Kim S."/>
            <person name="Choi T."/>
            <person name="Kim D."/>
            <person name="Ryu S."/>
            <person name="Kim W."/>
        </authorList>
    </citation>
    <scope>NUCLEOTIDE SEQUENCE [LARGE SCALE GENOMIC DNA]</scope>
    <source>
        <tissue evidence="1">Muscle</tissue>
    </source>
</reference>
<dbReference type="EMBL" id="VSRR010001475">
    <property type="protein sequence ID" value="MPC25529.1"/>
    <property type="molecule type" value="Genomic_DNA"/>
</dbReference>
<dbReference type="Proteomes" id="UP000324222">
    <property type="component" value="Unassembled WGS sequence"/>
</dbReference>
<evidence type="ECO:0000313" key="2">
    <source>
        <dbReference type="Proteomes" id="UP000324222"/>
    </source>
</evidence>
<evidence type="ECO:0000313" key="1">
    <source>
        <dbReference type="EMBL" id="MPC25529.1"/>
    </source>
</evidence>
<dbReference type="AlphaFoldDB" id="A0A5B7DWS0"/>